<evidence type="ECO:0000313" key="2">
    <source>
        <dbReference type="Proteomes" id="UP001165122"/>
    </source>
</evidence>
<reference evidence="2" key="1">
    <citation type="journal article" date="2023" name="Commun. Biol.">
        <title>Genome analysis of Parmales, the sister group of diatoms, reveals the evolutionary specialization of diatoms from phago-mixotrophs to photoautotrophs.</title>
        <authorList>
            <person name="Ban H."/>
            <person name="Sato S."/>
            <person name="Yoshikawa S."/>
            <person name="Yamada K."/>
            <person name="Nakamura Y."/>
            <person name="Ichinomiya M."/>
            <person name="Sato N."/>
            <person name="Blanc-Mathieu R."/>
            <person name="Endo H."/>
            <person name="Kuwata A."/>
            <person name="Ogata H."/>
        </authorList>
    </citation>
    <scope>NUCLEOTIDE SEQUENCE [LARGE SCALE GENOMIC DNA]</scope>
    <source>
        <strain evidence="2">NIES 3700</strain>
    </source>
</reference>
<gene>
    <name evidence="1" type="ORF">TrLO_g6636</name>
</gene>
<organism evidence="1 2">
    <name type="scientific">Triparma laevis f. longispina</name>
    <dbReference type="NCBI Taxonomy" id="1714387"/>
    <lineage>
        <taxon>Eukaryota</taxon>
        <taxon>Sar</taxon>
        <taxon>Stramenopiles</taxon>
        <taxon>Ochrophyta</taxon>
        <taxon>Bolidophyceae</taxon>
        <taxon>Parmales</taxon>
        <taxon>Triparmaceae</taxon>
        <taxon>Triparma</taxon>
    </lineage>
</organism>
<keyword evidence="2" id="KW-1185">Reference proteome</keyword>
<proteinExistence type="predicted"/>
<evidence type="ECO:0000313" key="1">
    <source>
        <dbReference type="EMBL" id="GMH53138.1"/>
    </source>
</evidence>
<dbReference type="AlphaFoldDB" id="A0A9W6ZLD4"/>
<dbReference type="OrthoDB" id="191150at2759"/>
<dbReference type="Proteomes" id="UP001165122">
    <property type="component" value="Unassembled WGS sequence"/>
</dbReference>
<sequence>MDRLRDVPCVVVSQSSSLCCRPCCFQPSINFTIRSNATNVETNDARHIADSHGFGDAWIHEEATLFGRSITHCCPGARQTRYVVHSGPIPNALLVDDNTCCNCVVQDGLTSPEFQSLDPNQIGNVEFYHEKLYTNGINCGFGDKRCPCCCFLPYLETMDPNGRKIGASQYICDACLLVPKVDVFDEYDRHTYRVRPDTCVGGLCVQCRCGGEKGRCCRIPWKIRDPITHEPVQSSHESTGEDAQVTSLWTGLKRACQKKNAYFLNFPEDASSNLRATLTGTALLIDMSFSEDDN</sequence>
<comment type="caution">
    <text evidence="1">The sequence shown here is derived from an EMBL/GenBank/DDBJ whole genome shotgun (WGS) entry which is preliminary data.</text>
</comment>
<accession>A0A9W6ZLD4</accession>
<protein>
    <recommendedName>
        <fullName evidence="3">Phospholipid scramblase</fullName>
    </recommendedName>
</protein>
<evidence type="ECO:0008006" key="3">
    <source>
        <dbReference type="Google" id="ProtNLM"/>
    </source>
</evidence>
<name>A0A9W6ZLD4_9STRA</name>
<dbReference type="EMBL" id="BRXW01000422">
    <property type="protein sequence ID" value="GMH53138.1"/>
    <property type="molecule type" value="Genomic_DNA"/>
</dbReference>